<dbReference type="Proteomes" id="UP001154282">
    <property type="component" value="Unassembled WGS sequence"/>
</dbReference>
<name>A0AAV0JFS5_9ROSI</name>
<reference evidence="2" key="1">
    <citation type="submission" date="2022-08" db="EMBL/GenBank/DDBJ databases">
        <authorList>
            <person name="Gutierrez-Valencia J."/>
        </authorList>
    </citation>
    <scope>NUCLEOTIDE SEQUENCE</scope>
</reference>
<feature type="domain" description="KIB1-4 beta-propeller" evidence="1">
    <location>
        <begin position="86"/>
        <end position="371"/>
    </location>
</feature>
<comment type="caution">
    <text evidence="2">The sequence shown here is derived from an EMBL/GenBank/DDBJ whole genome shotgun (WGS) entry which is preliminary data.</text>
</comment>
<dbReference type="Gene3D" id="1.20.1280.50">
    <property type="match status" value="1"/>
</dbReference>
<accession>A0AAV0JFS5</accession>
<dbReference type="InterPro" id="IPR050942">
    <property type="entry name" value="F-box_BR-signaling"/>
</dbReference>
<proteinExistence type="predicted"/>
<dbReference type="AlphaFoldDB" id="A0AAV0JFS5"/>
<dbReference type="Pfam" id="PF03478">
    <property type="entry name" value="Beta-prop_KIB1-4"/>
    <property type="match status" value="1"/>
</dbReference>
<evidence type="ECO:0000259" key="1">
    <source>
        <dbReference type="Pfam" id="PF03478"/>
    </source>
</evidence>
<dbReference type="PANTHER" id="PTHR44259">
    <property type="entry name" value="OS07G0183000 PROTEIN-RELATED"/>
    <property type="match status" value="1"/>
</dbReference>
<dbReference type="InterPro" id="IPR005174">
    <property type="entry name" value="KIB1-4_b-propeller"/>
</dbReference>
<sequence>MADQQDWSELTEDLLCTIGRRLITLQDLIRARAVCPSWRRALLAEQQRRFPSTQWLMLPHCTSKFMNRTAAAAMIGCKGSDNCRCFYDAAAQQFHHIEFPPGSHNRATCRGSAFGWLFMTGQTPCISLINPLTGAEIPLPPITSFPGVIAYRPEKVGLEYLLLADDGFTMAYGKKYIEKSYICKVAMSAEPTAAEDCTVMAIRFNDDYRLAICNPKAESWTLLSDRGIAFQDVVFWKGQFHILDFYARLMVCDLSVPHRPKLSLVLDLPYHRQITALDHYLVVCPAALGGGRERTYWTSEFRVFELNEEEGGGWDKVESIGDFALFLGSNTPAFVSTLDRPGLARNSIYFTDNLSECHSKNSSGHDMGIYDLATGAVQPLYCTASLHKNPLLISPWPVWFFPSSTTTVN</sequence>
<evidence type="ECO:0000313" key="2">
    <source>
        <dbReference type="EMBL" id="CAI0407758.1"/>
    </source>
</evidence>
<dbReference type="SUPFAM" id="SSF81383">
    <property type="entry name" value="F-box domain"/>
    <property type="match status" value="1"/>
</dbReference>
<gene>
    <name evidence="2" type="ORF">LITE_LOCUS13698</name>
</gene>
<dbReference type="EMBL" id="CAMGYJ010000004">
    <property type="protein sequence ID" value="CAI0407758.1"/>
    <property type="molecule type" value="Genomic_DNA"/>
</dbReference>
<evidence type="ECO:0000313" key="3">
    <source>
        <dbReference type="Proteomes" id="UP001154282"/>
    </source>
</evidence>
<organism evidence="2 3">
    <name type="scientific">Linum tenue</name>
    <dbReference type="NCBI Taxonomy" id="586396"/>
    <lineage>
        <taxon>Eukaryota</taxon>
        <taxon>Viridiplantae</taxon>
        <taxon>Streptophyta</taxon>
        <taxon>Embryophyta</taxon>
        <taxon>Tracheophyta</taxon>
        <taxon>Spermatophyta</taxon>
        <taxon>Magnoliopsida</taxon>
        <taxon>eudicotyledons</taxon>
        <taxon>Gunneridae</taxon>
        <taxon>Pentapetalae</taxon>
        <taxon>rosids</taxon>
        <taxon>fabids</taxon>
        <taxon>Malpighiales</taxon>
        <taxon>Linaceae</taxon>
        <taxon>Linum</taxon>
    </lineage>
</organism>
<dbReference type="InterPro" id="IPR036047">
    <property type="entry name" value="F-box-like_dom_sf"/>
</dbReference>
<keyword evidence="3" id="KW-1185">Reference proteome</keyword>
<protein>
    <recommendedName>
        <fullName evidence="1">KIB1-4 beta-propeller domain-containing protein</fullName>
    </recommendedName>
</protein>